<dbReference type="PANTHER" id="PTHR11863">
    <property type="entry name" value="STEROL DESATURASE"/>
    <property type="match status" value="1"/>
</dbReference>
<accession>A0A452DPU5</accession>
<reference evidence="7" key="2">
    <citation type="submission" date="2025-08" db="UniProtKB">
        <authorList>
            <consortium name="Ensembl"/>
        </authorList>
    </citation>
    <scope>IDENTIFICATION</scope>
</reference>
<evidence type="ECO:0000256" key="2">
    <source>
        <dbReference type="ARBA" id="ARBA00022692"/>
    </source>
</evidence>
<dbReference type="InterPro" id="IPR006694">
    <property type="entry name" value="Fatty_acid_hydroxylase"/>
</dbReference>
<keyword evidence="8" id="KW-1185">Reference proteome</keyword>
<dbReference type="GO" id="GO:0008610">
    <property type="term" value="P:lipid biosynthetic process"/>
    <property type="evidence" value="ECO:0007669"/>
    <property type="project" value="InterPro"/>
</dbReference>
<dbReference type="GO" id="GO:0045654">
    <property type="term" value="P:positive regulation of megakaryocyte differentiation"/>
    <property type="evidence" value="ECO:0007669"/>
    <property type="project" value="Ensembl"/>
</dbReference>
<evidence type="ECO:0000259" key="6">
    <source>
        <dbReference type="Pfam" id="PF04116"/>
    </source>
</evidence>
<feature type="transmembrane region" description="Helical" evidence="5">
    <location>
        <begin position="61"/>
        <end position="86"/>
    </location>
</feature>
<evidence type="ECO:0000313" key="7">
    <source>
        <dbReference type="Ensembl" id="ENSCHIP00000001767.1"/>
    </source>
</evidence>
<protein>
    <submittedName>
        <fullName evidence="7">Fatty acid hydroxylase domain containing 2</fullName>
    </submittedName>
</protein>
<dbReference type="OMA" id="QYAHPIE"/>
<reference evidence="7" key="3">
    <citation type="submission" date="2025-09" db="UniProtKB">
        <authorList>
            <consortium name="Ensembl"/>
        </authorList>
    </citation>
    <scope>IDENTIFICATION</scope>
</reference>
<dbReference type="STRING" id="9925.ENSCHIP00000001767"/>
<comment type="subcellular location">
    <subcellularLocation>
        <location evidence="1">Membrane</location>
    </subcellularLocation>
</comment>
<evidence type="ECO:0000313" key="8">
    <source>
        <dbReference type="Proteomes" id="UP000291000"/>
    </source>
</evidence>
<sequence>GKGHSWGSMRRMAFILGSSLLLLMIHWNCVIGHFQRFWGASSYFWQAQWERLLSTFEGKEWLLYVLGVTQVPLLVYWPFSGLLLVVETGKPNFISRYRIQVDNNGCVDPMKPRQALLMILFNQFVISLPMLVSLYPILKLWGHPCHRELPTFHWFLLELVIFTLTEEKIRKKHHEWTVPITATCLSVHPIEHVVSRLCPALWDPMDLMGSHLPSITTWTSLALIFTVISHCGYHLPFLPSPEFHDYHHQKVDQCYAALGMLDYHHGTDIVFRQTKAYKRHMILLGFTPLSESIPDPLKMTD</sequence>
<dbReference type="GeneTree" id="ENSGT00940000157328"/>
<dbReference type="Ensembl" id="ENSCHIT00000004919.1">
    <property type="protein sequence ID" value="ENSCHIP00000001767.1"/>
    <property type="gene ID" value="ENSCHIG00000003558.1"/>
</dbReference>
<name>A0A452DPU5_CAPHI</name>
<organism evidence="7 8">
    <name type="scientific">Capra hircus</name>
    <name type="common">Goat</name>
    <dbReference type="NCBI Taxonomy" id="9925"/>
    <lineage>
        <taxon>Eukaryota</taxon>
        <taxon>Metazoa</taxon>
        <taxon>Chordata</taxon>
        <taxon>Craniata</taxon>
        <taxon>Vertebrata</taxon>
        <taxon>Euteleostomi</taxon>
        <taxon>Mammalia</taxon>
        <taxon>Eutheria</taxon>
        <taxon>Laurasiatheria</taxon>
        <taxon>Artiodactyla</taxon>
        <taxon>Ruminantia</taxon>
        <taxon>Pecora</taxon>
        <taxon>Bovidae</taxon>
        <taxon>Caprinae</taxon>
        <taxon>Capra</taxon>
    </lineage>
</organism>
<dbReference type="GO" id="GO:0016020">
    <property type="term" value="C:membrane"/>
    <property type="evidence" value="ECO:0007669"/>
    <property type="project" value="UniProtKB-SubCell"/>
</dbReference>
<dbReference type="Bgee" id="ENSCHIG00000003558">
    <property type="expression patterns" value="Expressed in fallopian tube and 4 other cell types or tissues"/>
</dbReference>
<reference evidence="7 8" key="1">
    <citation type="submission" date="2016-04" db="EMBL/GenBank/DDBJ databases">
        <title>Polished mammalian reference genomes with single-molecule sequencing and chromosome conformation capture applied to the Capra hircus genome.</title>
        <authorList>
            <person name="Bickhart D.M."/>
            <person name="Koren S."/>
            <person name="Rosen B."/>
            <person name="Hastie A."/>
            <person name="Liachko I."/>
            <person name="Sullivan S.T."/>
            <person name="Burton J."/>
            <person name="Sayre B.L."/>
            <person name="Huson H.J."/>
            <person name="Lee J."/>
            <person name="Lam E."/>
            <person name="Kelley C.M."/>
            <person name="Hutchison J.L."/>
            <person name="Zhou Y."/>
            <person name="Sun J."/>
            <person name="Crisa A."/>
            <person name="Schwartz J.C."/>
            <person name="Hammond J.A."/>
            <person name="Schroeder S.G."/>
            <person name="Liu G.E."/>
            <person name="Dunham M."/>
            <person name="Shendure J."/>
            <person name="Sonstegard T.S."/>
            <person name="Phillippy A.M."/>
            <person name="Van Tassell C.P."/>
            <person name="Smith T.P."/>
        </authorList>
    </citation>
    <scope>NUCLEOTIDE SEQUENCE [LARGE SCALE GENOMIC DNA]</scope>
</reference>
<dbReference type="GO" id="GO:0005506">
    <property type="term" value="F:iron ion binding"/>
    <property type="evidence" value="ECO:0007669"/>
    <property type="project" value="InterPro"/>
</dbReference>
<dbReference type="Pfam" id="PF04116">
    <property type="entry name" value="FA_hydroxylase"/>
    <property type="match status" value="1"/>
</dbReference>
<evidence type="ECO:0000256" key="4">
    <source>
        <dbReference type="ARBA" id="ARBA00023136"/>
    </source>
</evidence>
<feature type="domain" description="Fatty acid hydroxylase" evidence="6">
    <location>
        <begin position="168"/>
        <end position="267"/>
    </location>
</feature>
<dbReference type="EMBL" id="LWLT01000008">
    <property type="status" value="NOT_ANNOTATED_CDS"/>
    <property type="molecule type" value="Genomic_DNA"/>
</dbReference>
<evidence type="ECO:0000256" key="1">
    <source>
        <dbReference type="ARBA" id="ARBA00004370"/>
    </source>
</evidence>
<dbReference type="GO" id="GO:0016491">
    <property type="term" value="F:oxidoreductase activity"/>
    <property type="evidence" value="ECO:0007669"/>
    <property type="project" value="InterPro"/>
</dbReference>
<dbReference type="AlphaFoldDB" id="A0A452DPU5"/>
<feature type="transmembrane region" description="Helical" evidence="5">
    <location>
        <begin position="115"/>
        <end position="137"/>
    </location>
</feature>
<gene>
    <name evidence="7" type="primary">FAXDC2</name>
</gene>
<keyword evidence="4 5" id="KW-0472">Membrane</keyword>
<proteinExistence type="predicted"/>
<dbReference type="GO" id="GO:0005737">
    <property type="term" value="C:cytoplasm"/>
    <property type="evidence" value="ECO:0007669"/>
    <property type="project" value="Ensembl"/>
</dbReference>
<evidence type="ECO:0000256" key="5">
    <source>
        <dbReference type="SAM" id="Phobius"/>
    </source>
</evidence>
<keyword evidence="3 5" id="KW-1133">Transmembrane helix</keyword>
<feature type="transmembrane region" description="Helical" evidence="5">
    <location>
        <begin position="12"/>
        <end position="34"/>
    </location>
</feature>
<dbReference type="InterPro" id="IPR050307">
    <property type="entry name" value="Sterol_Desaturase_Related"/>
</dbReference>
<dbReference type="Proteomes" id="UP000291000">
    <property type="component" value="Chromosome 7"/>
</dbReference>
<keyword evidence="2 5" id="KW-0812">Transmembrane</keyword>
<evidence type="ECO:0000256" key="3">
    <source>
        <dbReference type="ARBA" id="ARBA00022989"/>
    </source>
</evidence>